<feature type="region of interest" description="Disordered" evidence="6">
    <location>
        <begin position="1"/>
        <end position="25"/>
    </location>
</feature>
<comment type="cofactor">
    <cofactor evidence="1">
        <name>Mg(2+)</name>
        <dbReference type="ChEBI" id="CHEBI:18420"/>
    </cofactor>
</comment>
<dbReference type="GO" id="GO:1990180">
    <property type="term" value="P:mitochondrial tRNA 3'-end processing"/>
    <property type="evidence" value="ECO:0007669"/>
    <property type="project" value="TreeGrafter"/>
</dbReference>
<accession>A0A8K1LQT4</accession>
<dbReference type="PANTHER" id="PTHR46173:SF1">
    <property type="entry name" value="CCA TRNA NUCLEOTIDYLTRANSFERASE 1, MITOCHONDRIAL"/>
    <property type="match status" value="1"/>
</dbReference>
<dbReference type="PANTHER" id="PTHR46173">
    <property type="entry name" value="CCA TRNA NUCLEOTIDYLTRANSFERASE 1, MITOCHONDRIAL"/>
    <property type="match status" value="1"/>
</dbReference>
<proteinExistence type="predicted"/>
<keyword evidence="3" id="KW-0808">Transferase</keyword>
<dbReference type="EMBL" id="SWJQ01000077">
    <property type="protein sequence ID" value="TRZ23315.1"/>
    <property type="molecule type" value="Genomic_DNA"/>
</dbReference>
<evidence type="ECO:0000256" key="4">
    <source>
        <dbReference type="ARBA" id="ARBA00022723"/>
    </source>
</evidence>
<keyword evidence="3" id="KW-0548">Nucleotidyltransferase</keyword>
<keyword evidence="4" id="KW-0479">Metal-binding</keyword>
<gene>
    <name evidence="7" type="ORF">HGM15179_003801</name>
</gene>
<name>A0A8K1LQT4_9PASS</name>
<evidence type="ECO:0000256" key="5">
    <source>
        <dbReference type="ARBA" id="ARBA00022842"/>
    </source>
</evidence>
<evidence type="ECO:0000256" key="1">
    <source>
        <dbReference type="ARBA" id="ARBA00001946"/>
    </source>
</evidence>
<evidence type="ECO:0000313" key="7">
    <source>
        <dbReference type="EMBL" id="TRZ23315.1"/>
    </source>
</evidence>
<dbReference type="SUPFAM" id="SSF81891">
    <property type="entry name" value="Poly A polymerase C-terminal region-like"/>
    <property type="match status" value="1"/>
</dbReference>
<dbReference type="GO" id="GO:0005739">
    <property type="term" value="C:mitochondrion"/>
    <property type="evidence" value="ECO:0007669"/>
    <property type="project" value="TreeGrafter"/>
</dbReference>
<organism evidence="7 8">
    <name type="scientific">Zosterops borbonicus</name>
    <dbReference type="NCBI Taxonomy" id="364589"/>
    <lineage>
        <taxon>Eukaryota</taxon>
        <taxon>Metazoa</taxon>
        <taxon>Chordata</taxon>
        <taxon>Craniata</taxon>
        <taxon>Vertebrata</taxon>
        <taxon>Euteleostomi</taxon>
        <taxon>Archelosauria</taxon>
        <taxon>Archosauria</taxon>
        <taxon>Dinosauria</taxon>
        <taxon>Saurischia</taxon>
        <taxon>Theropoda</taxon>
        <taxon>Coelurosauria</taxon>
        <taxon>Aves</taxon>
        <taxon>Neognathae</taxon>
        <taxon>Neoaves</taxon>
        <taxon>Telluraves</taxon>
        <taxon>Australaves</taxon>
        <taxon>Passeriformes</taxon>
        <taxon>Sylvioidea</taxon>
        <taxon>Zosteropidae</taxon>
        <taxon>Zosterops</taxon>
    </lineage>
</organism>
<dbReference type="Proteomes" id="UP000796761">
    <property type="component" value="Unassembled WGS sequence"/>
</dbReference>
<dbReference type="OrthoDB" id="445712at2759"/>
<protein>
    <submittedName>
        <fullName evidence="7">Uncharacterized protein</fullName>
    </submittedName>
</protein>
<dbReference type="Gene3D" id="1.10.3090.10">
    <property type="entry name" value="cca-adding enzyme, domain 2"/>
    <property type="match status" value="1"/>
</dbReference>
<dbReference type="AlphaFoldDB" id="A0A8K1LQT4"/>
<comment type="caution">
    <text evidence="7">The sequence shown here is derived from an EMBL/GenBank/DDBJ whole genome shotgun (WGS) entry which is preliminary data.</text>
</comment>
<keyword evidence="8" id="KW-1185">Reference proteome</keyword>
<dbReference type="GO" id="GO:0000049">
    <property type="term" value="F:tRNA binding"/>
    <property type="evidence" value="ECO:0007669"/>
    <property type="project" value="TreeGrafter"/>
</dbReference>
<reference evidence="7" key="1">
    <citation type="submission" date="2019-04" db="EMBL/GenBank/DDBJ databases">
        <title>Genome assembly of Zosterops borbonicus 15179.</title>
        <authorList>
            <person name="Leroy T."/>
            <person name="Anselmetti Y."/>
            <person name="Tilak M.-K."/>
            <person name="Nabholz B."/>
        </authorList>
    </citation>
    <scope>NUCLEOTIDE SEQUENCE</scope>
    <source>
        <strain evidence="7">HGM_15179</strain>
        <tissue evidence="7">Muscle</tissue>
    </source>
</reference>
<dbReference type="InterPro" id="IPR050264">
    <property type="entry name" value="Bact_CCA-adding_enz_type3_sf"/>
</dbReference>
<evidence type="ECO:0000256" key="6">
    <source>
        <dbReference type="SAM" id="MobiDB-lite"/>
    </source>
</evidence>
<dbReference type="GO" id="GO:0001680">
    <property type="term" value="P:tRNA 3'-terminal CCA addition"/>
    <property type="evidence" value="ECO:0007669"/>
    <property type="project" value="TreeGrafter"/>
</dbReference>
<keyword evidence="5" id="KW-0460">Magnesium</keyword>
<keyword evidence="2" id="KW-0819">tRNA processing</keyword>
<evidence type="ECO:0000313" key="8">
    <source>
        <dbReference type="Proteomes" id="UP000796761"/>
    </source>
</evidence>
<dbReference type="GO" id="GO:0016779">
    <property type="term" value="F:nucleotidyltransferase activity"/>
    <property type="evidence" value="ECO:0007669"/>
    <property type="project" value="UniProtKB-KW"/>
</dbReference>
<evidence type="ECO:0000256" key="2">
    <source>
        <dbReference type="ARBA" id="ARBA00022694"/>
    </source>
</evidence>
<sequence>MTTLERFHSTSSWEVVSPEREGGAGSFPLETATEMVGMSPGEEECQLTVSSGLTNTQPSTIRRVCQESHKTPDLQAMEPKQHLASTEPLLSRWNWEPPSDLCLALEQSVLRRSAGEANTNAKIFELLKYQGEEQLLKEMQEWTVPSFPISGHHLQKMGMSFGKEIGTALQQLRDEWKKCGCHMDKEELLSCLKKLESE</sequence>
<evidence type="ECO:0000256" key="3">
    <source>
        <dbReference type="ARBA" id="ARBA00022695"/>
    </source>
</evidence>
<dbReference type="GO" id="GO:0046872">
    <property type="term" value="F:metal ion binding"/>
    <property type="evidence" value="ECO:0007669"/>
    <property type="project" value="UniProtKB-KW"/>
</dbReference>